<evidence type="ECO:0000259" key="2">
    <source>
        <dbReference type="PROSITE" id="PS50966"/>
    </source>
</evidence>
<keyword evidence="3" id="KW-1185">Reference proteome</keyword>
<dbReference type="InterPro" id="IPR007527">
    <property type="entry name" value="Znf_SWIM"/>
</dbReference>
<evidence type="ECO:0000313" key="4">
    <source>
        <dbReference type="RefSeq" id="XP_026102908.1"/>
    </source>
</evidence>
<keyword evidence="1" id="KW-0863">Zinc-finger</keyword>
<protein>
    <submittedName>
        <fullName evidence="4 5">Uncharacterized protein LOC113074320 isoform X1</fullName>
    </submittedName>
</protein>
<dbReference type="RefSeq" id="XP_026102909.1">
    <property type="nucleotide sequence ID" value="XM_026247124.1"/>
</dbReference>
<dbReference type="AlphaFoldDB" id="A0A6P6N367"/>
<dbReference type="PANTHER" id="PTHR33977:SF1">
    <property type="entry name" value="ZINC ION BINDING PROTEIN"/>
    <property type="match status" value="1"/>
</dbReference>
<dbReference type="Pfam" id="PF21056">
    <property type="entry name" value="ZSWIM1-3_RNaseH-like"/>
    <property type="match status" value="1"/>
</dbReference>
<accession>A0A6P6N367</accession>
<organism evidence="3 4">
    <name type="scientific">Carassius auratus</name>
    <name type="common">Goldfish</name>
    <dbReference type="NCBI Taxonomy" id="7957"/>
    <lineage>
        <taxon>Eukaryota</taxon>
        <taxon>Metazoa</taxon>
        <taxon>Chordata</taxon>
        <taxon>Craniata</taxon>
        <taxon>Vertebrata</taxon>
        <taxon>Euteleostomi</taxon>
        <taxon>Actinopterygii</taxon>
        <taxon>Neopterygii</taxon>
        <taxon>Teleostei</taxon>
        <taxon>Ostariophysi</taxon>
        <taxon>Cypriniformes</taxon>
        <taxon>Cyprinidae</taxon>
        <taxon>Cyprininae</taxon>
        <taxon>Carassius</taxon>
    </lineage>
</organism>
<reference evidence="4 5" key="1">
    <citation type="submission" date="2025-04" db="UniProtKB">
        <authorList>
            <consortium name="RefSeq"/>
        </authorList>
    </citation>
    <scope>IDENTIFICATION</scope>
    <source>
        <strain evidence="4 5">Wakin</strain>
        <tissue evidence="4 5">Muscle</tissue>
    </source>
</reference>
<gene>
    <name evidence="4 5" type="primary">LOC113074320</name>
</gene>
<evidence type="ECO:0000313" key="5">
    <source>
        <dbReference type="RefSeq" id="XP_026102909.1"/>
    </source>
</evidence>
<dbReference type="KEGG" id="caua:113074320"/>
<dbReference type="Proteomes" id="UP000515129">
    <property type="component" value="Unplaced"/>
</dbReference>
<name>A0A6P6N367_CARAU</name>
<sequence>MMRKNQQHKDDATSTSRLLEGPFKDYVIFYQPYSPQTDLVIVLQTPSMRDNLQEYGRDIVFMDATHGVNQYGFPLFTLLVRDSHGHGIPVTYIILGNEKQETLQLALEELKPTFPVPPRCFMVDKDQAEINSIRKVFNESDVLLCWYHVTQAVTRWLSRSESGVSGPEKADSRAHIMQFMSELKSCSTEHEFKKKSEMFHCQFKNLKDVCKYFRNHWETIGHLWSNFGRCYKHGDSDTNNLIERFFHRLKYQFLCGIRNRRLDRLIAVLLNKTDKYFNIIQDLQSVGRVSNPLECKMEEIKQSAERMLENGWAMKITIASKETYVYNVPSENNPHVVYCVCPAEQFCSCEAGKRAHTCKHLFLLSLLTCCGPENFPDMDTQLQAHANNLIRTNKYSITAKPQKTIEVESLFGRAASKPCIVTSICDCCTFSYHKYVLVYCLRRDF</sequence>
<dbReference type="RefSeq" id="XP_026102908.1">
    <property type="nucleotide sequence ID" value="XM_026247123.1"/>
</dbReference>
<dbReference type="GeneID" id="113074320"/>
<proteinExistence type="predicted"/>
<dbReference type="OrthoDB" id="1902038at2759"/>
<keyword evidence="1" id="KW-0862">Zinc</keyword>
<evidence type="ECO:0000256" key="1">
    <source>
        <dbReference type="PROSITE-ProRule" id="PRU00325"/>
    </source>
</evidence>
<dbReference type="PANTHER" id="PTHR33977">
    <property type="entry name" value="ZINC ION BINDING PROTEIN"/>
    <property type="match status" value="1"/>
</dbReference>
<dbReference type="PROSITE" id="PS50966">
    <property type="entry name" value="ZF_SWIM"/>
    <property type="match status" value="1"/>
</dbReference>
<feature type="domain" description="SWIM-type" evidence="2">
    <location>
        <begin position="326"/>
        <end position="369"/>
    </location>
</feature>
<evidence type="ECO:0000313" key="3">
    <source>
        <dbReference type="Proteomes" id="UP000515129"/>
    </source>
</evidence>
<dbReference type="GO" id="GO:0008270">
    <property type="term" value="F:zinc ion binding"/>
    <property type="evidence" value="ECO:0007669"/>
    <property type="project" value="UniProtKB-KW"/>
</dbReference>
<keyword evidence="1" id="KW-0479">Metal-binding</keyword>
<dbReference type="InterPro" id="IPR048324">
    <property type="entry name" value="ZSWIM1-3_RNaseH-like"/>
</dbReference>